<evidence type="ECO:0000256" key="11">
    <source>
        <dbReference type="SAM" id="Phobius"/>
    </source>
</evidence>
<name>A0A9E8LP71_9NEOP</name>
<comment type="catalytic activity">
    <reaction evidence="10">
        <text>a ubiquinone + NADH + 5 H(+)(in) = a ubiquinol + NAD(+) + 4 H(+)(out)</text>
        <dbReference type="Rhea" id="RHEA:29091"/>
        <dbReference type="Rhea" id="RHEA-COMP:9565"/>
        <dbReference type="Rhea" id="RHEA-COMP:9566"/>
        <dbReference type="ChEBI" id="CHEBI:15378"/>
        <dbReference type="ChEBI" id="CHEBI:16389"/>
        <dbReference type="ChEBI" id="CHEBI:17976"/>
        <dbReference type="ChEBI" id="CHEBI:57540"/>
        <dbReference type="ChEBI" id="CHEBI:57945"/>
        <dbReference type="EC" id="7.1.1.2"/>
    </reaction>
</comment>
<organism evidence="12">
    <name type="scientific">Orthotrichia sp. XG-2021</name>
    <dbReference type="NCBI Taxonomy" id="2996738"/>
    <lineage>
        <taxon>Eukaryota</taxon>
        <taxon>Metazoa</taxon>
        <taxon>Ecdysozoa</taxon>
        <taxon>Arthropoda</taxon>
        <taxon>Hexapoda</taxon>
        <taxon>Insecta</taxon>
        <taxon>Pterygota</taxon>
        <taxon>Neoptera</taxon>
        <taxon>Endopterygota</taxon>
        <taxon>Trichoptera</taxon>
        <taxon>Integripalpia</taxon>
        <taxon>Hydroptiloidea</taxon>
        <taxon>Hydroptilidae</taxon>
        <taxon>Orthotrichiinae</taxon>
        <taxon>Orthotrichia</taxon>
    </lineage>
</organism>
<evidence type="ECO:0000256" key="7">
    <source>
        <dbReference type="ARBA" id="ARBA00023027"/>
    </source>
</evidence>
<evidence type="ECO:0000256" key="1">
    <source>
        <dbReference type="ARBA" id="ARBA00004141"/>
    </source>
</evidence>
<evidence type="ECO:0000256" key="9">
    <source>
        <dbReference type="ARBA" id="ARBA00031586"/>
    </source>
</evidence>
<dbReference type="GO" id="GO:0016020">
    <property type="term" value="C:membrane"/>
    <property type="evidence" value="ECO:0007669"/>
    <property type="project" value="UniProtKB-SubCell"/>
</dbReference>
<keyword evidence="5" id="KW-1278">Translocase</keyword>
<evidence type="ECO:0000256" key="6">
    <source>
        <dbReference type="ARBA" id="ARBA00022989"/>
    </source>
</evidence>
<comment type="similarity">
    <text evidence="2">Belongs to the complex I subunit 4L family.</text>
</comment>
<evidence type="ECO:0000256" key="3">
    <source>
        <dbReference type="ARBA" id="ARBA00016612"/>
    </source>
</evidence>
<dbReference type="InterPro" id="IPR039428">
    <property type="entry name" value="NUOK/Mnh_C1-like"/>
</dbReference>
<comment type="subcellular location">
    <subcellularLocation>
        <location evidence="1">Membrane</location>
        <topology evidence="1">Multi-pass membrane protein</topology>
    </subcellularLocation>
</comment>
<protein>
    <recommendedName>
        <fullName evidence="3">NADH-ubiquinone oxidoreductase chain 4L</fullName>
    </recommendedName>
    <alternativeName>
        <fullName evidence="9">NADH dehydrogenase subunit 4L</fullName>
    </alternativeName>
</protein>
<evidence type="ECO:0000256" key="5">
    <source>
        <dbReference type="ARBA" id="ARBA00022967"/>
    </source>
</evidence>
<dbReference type="AlphaFoldDB" id="A0A9E8LP71"/>
<reference evidence="12" key="2">
    <citation type="journal article" date="2022" name="Syst. Entomol.">
        <title>Massive gene rearrangements of mitochondrial genomes and implications for the phylogeny of Trichoptera (Insecta).</title>
        <authorList>
            <person name="Ge X."/>
            <person name="Peng L."/>
            <person name="Vogler A.P."/>
            <person name="Morse J.C."/>
            <person name="Yang L."/>
            <person name="Sun C."/>
            <person name="Wang B."/>
        </authorList>
    </citation>
    <scope>NUCLEOTIDE SEQUENCE</scope>
</reference>
<sequence length="97" mass="11496">MMVFKVLSLIMMMMLVGNYLFMSYRSHLLLILLSMEFLVLVIFFLMLLYLMVMHTEIFFLVLFLIFAVCEGVLAISLMIHMIRIYGNDYLFAFNLLC</sequence>
<keyword evidence="8 11" id="KW-0472">Membrane</keyword>
<feature type="transmembrane region" description="Helical" evidence="11">
    <location>
        <begin position="6"/>
        <end position="22"/>
    </location>
</feature>
<evidence type="ECO:0000256" key="2">
    <source>
        <dbReference type="ARBA" id="ARBA00010519"/>
    </source>
</evidence>
<keyword evidence="7" id="KW-0520">NAD</keyword>
<dbReference type="EMBL" id="OL678038">
    <property type="protein sequence ID" value="UZZ44230.1"/>
    <property type="molecule type" value="Genomic_DNA"/>
</dbReference>
<dbReference type="GO" id="GO:0008137">
    <property type="term" value="F:NADH dehydrogenase (ubiquinone) activity"/>
    <property type="evidence" value="ECO:0007669"/>
    <property type="project" value="UniProtKB-EC"/>
</dbReference>
<evidence type="ECO:0000313" key="12">
    <source>
        <dbReference type="EMBL" id="UZZ44230.1"/>
    </source>
</evidence>
<geneLocation type="mitochondrion" evidence="12"/>
<accession>A0A9E8LP71</accession>
<evidence type="ECO:0000256" key="4">
    <source>
        <dbReference type="ARBA" id="ARBA00022692"/>
    </source>
</evidence>
<evidence type="ECO:0000256" key="10">
    <source>
        <dbReference type="ARBA" id="ARBA00049551"/>
    </source>
</evidence>
<gene>
    <name evidence="12" type="primary">ND4L</name>
</gene>
<keyword evidence="4 11" id="KW-0812">Transmembrane</keyword>
<reference evidence="12" key="1">
    <citation type="submission" date="2021-11" db="EMBL/GenBank/DDBJ databases">
        <authorList>
            <person name="Ge X.-Y."/>
            <person name="Peng L."/>
            <person name="Sun C.-H."/>
            <person name="Wang B.-X."/>
        </authorList>
    </citation>
    <scope>NUCLEOTIDE SEQUENCE</scope>
</reference>
<feature type="transmembrane region" description="Helical" evidence="11">
    <location>
        <begin position="29"/>
        <end position="51"/>
    </location>
</feature>
<evidence type="ECO:0000256" key="8">
    <source>
        <dbReference type="ARBA" id="ARBA00023136"/>
    </source>
</evidence>
<feature type="transmembrane region" description="Helical" evidence="11">
    <location>
        <begin position="57"/>
        <end position="79"/>
    </location>
</feature>
<keyword evidence="6 11" id="KW-1133">Transmembrane helix</keyword>
<proteinExistence type="inferred from homology"/>
<dbReference type="Pfam" id="PF00420">
    <property type="entry name" value="Oxidored_q2"/>
    <property type="match status" value="1"/>
</dbReference>
<keyword evidence="12" id="KW-0496">Mitochondrion</keyword>
<dbReference type="Gene3D" id="1.10.287.3510">
    <property type="match status" value="1"/>
</dbReference>